<proteinExistence type="predicted"/>
<organism evidence="2 3">
    <name type="scientific">Enterococcus sulfureus ATCC 49903</name>
    <dbReference type="NCBI Taxonomy" id="1140003"/>
    <lineage>
        <taxon>Bacteria</taxon>
        <taxon>Bacillati</taxon>
        <taxon>Bacillota</taxon>
        <taxon>Bacilli</taxon>
        <taxon>Lactobacillales</taxon>
        <taxon>Enterococcaceae</taxon>
        <taxon>Enterococcus</taxon>
    </lineage>
</organism>
<feature type="transmembrane region" description="Helical" evidence="1">
    <location>
        <begin position="139"/>
        <end position="161"/>
    </location>
</feature>
<protein>
    <recommendedName>
        <fullName evidence="4">ABC transporter membrane protein</fullName>
    </recommendedName>
</protein>
<sequence>MSITAYLRYNWRYLLASFALPLVIMMFIYLSIGIYPGSDRSILASDAFAQFSNFHASFRNMLLGKQSLFYTWSGSLGLNYLSLISYYLGGFFTPLVIFFPNQYMPDALYVITLLKIGSAGLCFWLFANHTFQLNRWNQLILSLCYALMSFAIAHSEIIMWLDTFTFLPLIIWGIHRLIEQQKPRLLFYSYLCLFISNFYMGFMVALFSGMYYLALLFTEWPQSKKSILPYTLSALLASGASLIMVLPAILDLRTNGEEFTKITSWKTEATGVFDFFIKNMVGVYDTTKYGSIPFIYVGLFPLTLAVFFFLTRAISKRQKLSFGAIALLLLISFYFQPFNLFWQGMHAPNMFLFRFAYLLSFLVITLAGFGWERLTKHELPTYLFSILLLLLGFTFAYGAVDKTTHAYLTITSFALTIIFLLVYFVCMSGTSLKLLSRKQLSILLLLTIGVEVSLNANAMVHGILEDWNYASRSLYTDPQPSIQSLVDQTKQASDTFYRLENLDPVSSNDSFAYNYAGINMFSSIRNRHSSTYLNDLGFRSRGTNLNIRYNNNTLLMDAFTGIKYNIASSGFDKFGFKKIAQKGAYTLYQNEYALPLGFTIPETRKEPKIIANDNLQNQTNLMNYLSGLDQTYFAFEPIQMIQSNNTTISTVGEQVTYKEITPNVAKELTYEVTIPAHTQAYLSLFPTDFNQLQSSSASITVNGKQRKTQININGQYYDLGYYDQTQTVTFTLSLYGTDQVTFQTPKVITLNTDAYTQAIEEIKTDGVAFKTGNRSAKATVTADEAKTLVTTIPYDKGWSATLDGKKVAVTEFEDGLISLKIPKGEHKIVLRYFPPGLKMGIFFFISCLLLFFFYQRYLQKNH</sequence>
<dbReference type="PANTHER" id="PTHR38454">
    <property type="entry name" value="INTEGRAL MEMBRANE PROTEIN-RELATED"/>
    <property type="match status" value="1"/>
</dbReference>
<feature type="transmembrane region" description="Helical" evidence="1">
    <location>
        <begin position="68"/>
        <end position="88"/>
    </location>
</feature>
<dbReference type="EMBL" id="ASWO01000003">
    <property type="protein sequence ID" value="EOT86305.1"/>
    <property type="molecule type" value="Genomic_DNA"/>
</dbReference>
<feature type="transmembrane region" description="Helical" evidence="1">
    <location>
        <begin position="440"/>
        <end position="464"/>
    </location>
</feature>
<keyword evidence="1" id="KW-1133">Transmembrane helix</keyword>
<feature type="transmembrane region" description="Helical" evidence="1">
    <location>
        <begin position="187"/>
        <end position="215"/>
    </location>
</feature>
<evidence type="ECO:0000256" key="1">
    <source>
        <dbReference type="SAM" id="Phobius"/>
    </source>
</evidence>
<dbReference type="Proteomes" id="UP000015961">
    <property type="component" value="Unassembled WGS sequence"/>
</dbReference>
<feature type="transmembrane region" description="Helical" evidence="1">
    <location>
        <begin position="227"/>
        <end position="250"/>
    </location>
</feature>
<dbReference type="STRING" id="1140003.OMY_01529"/>
<feature type="transmembrane region" description="Helical" evidence="1">
    <location>
        <begin position="351"/>
        <end position="369"/>
    </location>
</feature>
<feature type="transmembrane region" description="Helical" evidence="1">
    <location>
        <begin position="836"/>
        <end position="854"/>
    </location>
</feature>
<keyword evidence="3" id="KW-1185">Reference proteome</keyword>
<reference evidence="2 3" key="1">
    <citation type="submission" date="2013-03" db="EMBL/GenBank/DDBJ databases">
        <title>The Genome Sequence of Enterococcus sulfureus ATCC_49903 (PacBio/Illumina hybrid assembly).</title>
        <authorList>
            <consortium name="The Broad Institute Genomics Platform"/>
            <consortium name="The Broad Institute Genome Sequencing Center for Infectious Disease"/>
            <person name="Earl A."/>
            <person name="Russ C."/>
            <person name="Gilmore M."/>
            <person name="Surin D."/>
            <person name="Walker B."/>
            <person name="Young S."/>
            <person name="Zeng Q."/>
            <person name="Gargeya S."/>
            <person name="Fitzgerald M."/>
            <person name="Haas B."/>
            <person name="Abouelleil A."/>
            <person name="Allen A.W."/>
            <person name="Alvarado L."/>
            <person name="Arachchi H.M."/>
            <person name="Berlin A.M."/>
            <person name="Chapman S.B."/>
            <person name="Gainer-Dewar J."/>
            <person name="Goldberg J."/>
            <person name="Griggs A."/>
            <person name="Gujja S."/>
            <person name="Hansen M."/>
            <person name="Howarth C."/>
            <person name="Imamovic A."/>
            <person name="Ireland A."/>
            <person name="Larimer J."/>
            <person name="McCowan C."/>
            <person name="Murphy C."/>
            <person name="Pearson M."/>
            <person name="Poon T.W."/>
            <person name="Priest M."/>
            <person name="Roberts A."/>
            <person name="Saif S."/>
            <person name="Shea T."/>
            <person name="Sisk P."/>
            <person name="Sykes S."/>
            <person name="Wortman J."/>
            <person name="Nusbaum C."/>
            <person name="Birren B."/>
        </authorList>
    </citation>
    <scope>NUCLEOTIDE SEQUENCE [LARGE SCALE GENOMIC DNA]</scope>
    <source>
        <strain evidence="2 3">ATCC 49903</strain>
    </source>
</reference>
<dbReference type="OrthoDB" id="9815466at2"/>
<dbReference type="PANTHER" id="PTHR38454:SF1">
    <property type="entry name" value="INTEGRAL MEMBRANE PROTEIN"/>
    <property type="match status" value="1"/>
</dbReference>
<keyword evidence="1" id="KW-0472">Membrane</keyword>
<evidence type="ECO:0008006" key="4">
    <source>
        <dbReference type="Google" id="ProtNLM"/>
    </source>
</evidence>
<dbReference type="Pfam" id="PF09586">
    <property type="entry name" value="YfhO"/>
    <property type="match status" value="1"/>
</dbReference>
<feature type="transmembrane region" description="Helical" evidence="1">
    <location>
        <begin position="289"/>
        <end position="310"/>
    </location>
</feature>
<keyword evidence="1" id="KW-0812">Transmembrane</keyword>
<feature type="transmembrane region" description="Helical" evidence="1">
    <location>
        <begin position="108"/>
        <end position="127"/>
    </location>
</feature>
<dbReference type="PATRIC" id="fig|1140003.3.peg.1476"/>
<accession>S0P7P7</accession>
<feature type="transmembrane region" description="Helical" evidence="1">
    <location>
        <begin position="322"/>
        <end position="345"/>
    </location>
</feature>
<evidence type="ECO:0000313" key="3">
    <source>
        <dbReference type="Proteomes" id="UP000015961"/>
    </source>
</evidence>
<dbReference type="AlphaFoldDB" id="S0P7P7"/>
<feature type="transmembrane region" description="Helical" evidence="1">
    <location>
        <begin position="406"/>
        <end position="428"/>
    </location>
</feature>
<gene>
    <name evidence="2" type="ORF">I573_01060</name>
</gene>
<dbReference type="InterPro" id="IPR018580">
    <property type="entry name" value="Uncharacterised_YfhO"/>
</dbReference>
<feature type="transmembrane region" description="Helical" evidence="1">
    <location>
        <begin position="12"/>
        <end position="35"/>
    </location>
</feature>
<name>S0P7P7_9ENTE</name>
<dbReference type="RefSeq" id="WP_016185970.1">
    <property type="nucleotide sequence ID" value="NZ_ASWO01000003.1"/>
</dbReference>
<feature type="transmembrane region" description="Helical" evidence="1">
    <location>
        <begin position="381"/>
        <end position="400"/>
    </location>
</feature>
<dbReference type="eggNOG" id="COG4485">
    <property type="taxonomic scope" value="Bacteria"/>
</dbReference>
<evidence type="ECO:0000313" key="2">
    <source>
        <dbReference type="EMBL" id="EOT86305.1"/>
    </source>
</evidence>
<comment type="caution">
    <text evidence="2">The sequence shown here is derived from an EMBL/GenBank/DDBJ whole genome shotgun (WGS) entry which is preliminary data.</text>
</comment>